<dbReference type="AlphaFoldDB" id="A0AA86P0T4"/>
<evidence type="ECO:0000313" key="4">
    <source>
        <dbReference type="Proteomes" id="UP001642409"/>
    </source>
</evidence>
<proteinExistence type="predicted"/>
<reference evidence="2" key="1">
    <citation type="submission" date="2023-06" db="EMBL/GenBank/DDBJ databases">
        <authorList>
            <person name="Kurt Z."/>
        </authorList>
    </citation>
    <scope>NUCLEOTIDE SEQUENCE</scope>
</reference>
<protein>
    <submittedName>
        <fullName evidence="2">Uncharacterized protein</fullName>
    </submittedName>
</protein>
<sequence length="449" mass="52221">MQARFKQLKITSIAETNRYIEYLNTIPQEQQDKFLEMDANERNDILYNFEQEQQFASAKKPQKQRREVSESESISGSSELSINPESESESFKPKEDEISQKFDEDDLAGEPEQLVKLQDVRNRTVNSQEMLILMKSPYFKEVCKFVYVVIEIETDDVQLLNEESKIKKTRDVLVQVSSRIKLNDVPITCFDVTENATLEISAPSKFMTRKVKLSQILSASCLTDKIFKEFTFNTAFQPQQIDILKAILTQREGPELFHLNSFFDVNTLDQKQYQKCIEQCNVRIQGLKWLQYQRWDQPKVLAHQDLPLDDQLPLFDNDLVDLLQQFQDLRGQMTDMYVNQLKNQVKTQLSNTFMSGTENGQVLMEAVQILKEFKQTAQKKIEIEKKPVNENILETLKIGQKVEIQGSKIVIGTETAPNEKCCYKCEFYGQENVLIGKAIEGFKRIYKFK</sequence>
<evidence type="ECO:0000313" key="3">
    <source>
        <dbReference type="EMBL" id="CAL6004469.1"/>
    </source>
</evidence>
<keyword evidence="4" id="KW-1185">Reference proteome</keyword>
<feature type="region of interest" description="Disordered" evidence="1">
    <location>
        <begin position="54"/>
        <end position="97"/>
    </location>
</feature>
<gene>
    <name evidence="2" type="ORF">HINF_LOCUS16613</name>
    <name evidence="3" type="ORF">HINF_LOCUS18897</name>
</gene>
<dbReference type="Proteomes" id="UP001642409">
    <property type="component" value="Unassembled WGS sequence"/>
</dbReference>
<evidence type="ECO:0000256" key="1">
    <source>
        <dbReference type="SAM" id="MobiDB-lite"/>
    </source>
</evidence>
<comment type="caution">
    <text evidence="2">The sequence shown here is derived from an EMBL/GenBank/DDBJ whole genome shotgun (WGS) entry which is preliminary data.</text>
</comment>
<dbReference type="EMBL" id="CAXDID020000049">
    <property type="protein sequence ID" value="CAL6004469.1"/>
    <property type="molecule type" value="Genomic_DNA"/>
</dbReference>
<reference evidence="3 4" key="2">
    <citation type="submission" date="2024-07" db="EMBL/GenBank/DDBJ databases">
        <authorList>
            <person name="Akdeniz Z."/>
        </authorList>
    </citation>
    <scope>NUCLEOTIDE SEQUENCE [LARGE SCALE GENOMIC DNA]</scope>
</reference>
<dbReference type="EMBL" id="CATOUU010000424">
    <property type="protein sequence ID" value="CAI9928968.1"/>
    <property type="molecule type" value="Genomic_DNA"/>
</dbReference>
<feature type="compositionally biased region" description="Low complexity" evidence="1">
    <location>
        <begin position="71"/>
        <end position="81"/>
    </location>
</feature>
<accession>A0AA86P0T4</accession>
<organism evidence="2">
    <name type="scientific">Hexamita inflata</name>
    <dbReference type="NCBI Taxonomy" id="28002"/>
    <lineage>
        <taxon>Eukaryota</taxon>
        <taxon>Metamonada</taxon>
        <taxon>Diplomonadida</taxon>
        <taxon>Hexamitidae</taxon>
        <taxon>Hexamitinae</taxon>
        <taxon>Hexamita</taxon>
    </lineage>
</organism>
<name>A0AA86P0T4_9EUKA</name>
<evidence type="ECO:0000313" key="2">
    <source>
        <dbReference type="EMBL" id="CAI9928968.1"/>
    </source>
</evidence>